<evidence type="ECO:0000313" key="2">
    <source>
        <dbReference type="EMBL" id="MFC0842327.1"/>
    </source>
</evidence>
<evidence type="ECO:0000256" key="1">
    <source>
        <dbReference type="SAM" id="MobiDB-lite"/>
    </source>
</evidence>
<organism evidence="2 3">
    <name type="scientific">Streptomyces noboritoensis</name>
    <dbReference type="NCBI Taxonomy" id="67337"/>
    <lineage>
        <taxon>Bacteria</taxon>
        <taxon>Bacillati</taxon>
        <taxon>Actinomycetota</taxon>
        <taxon>Actinomycetes</taxon>
        <taxon>Kitasatosporales</taxon>
        <taxon>Streptomycetaceae</taxon>
        <taxon>Streptomyces</taxon>
    </lineage>
</organism>
<accession>A0ABV6T974</accession>
<feature type="region of interest" description="Disordered" evidence="1">
    <location>
        <begin position="236"/>
        <end position="255"/>
    </location>
</feature>
<comment type="caution">
    <text evidence="2">The sequence shown here is derived from an EMBL/GenBank/DDBJ whole genome shotgun (WGS) entry which is preliminary data.</text>
</comment>
<evidence type="ECO:0000313" key="3">
    <source>
        <dbReference type="Proteomes" id="UP001589887"/>
    </source>
</evidence>
<feature type="compositionally biased region" description="Gly residues" evidence="1">
    <location>
        <begin position="238"/>
        <end position="250"/>
    </location>
</feature>
<dbReference type="EMBL" id="JBHMQV010000001">
    <property type="protein sequence ID" value="MFC0842327.1"/>
    <property type="molecule type" value="Genomic_DNA"/>
</dbReference>
<protein>
    <submittedName>
        <fullName evidence="2">Uncharacterized protein</fullName>
    </submittedName>
</protein>
<name>A0ABV6T974_9ACTN</name>
<reference evidence="2 3" key="1">
    <citation type="submission" date="2024-09" db="EMBL/GenBank/DDBJ databases">
        <authorList>
            <person name="Sun Q."/>
            <person name="Mori K."/>
        </authorList>
    </citation>
    <scope>NUCLEOTIDE SEQUENCE [LARGE SCALE GENOMIC DNA]</scope>
    <source>
        <strain evidence="2 3">JCM 4557</strain>
    </source>
</reference>
<dbReference type="InterPro" id="IPR016024">
    <property type="entry name" value="ARM-type_fold"/>
</dbReference>
<dbReference type="SUPFAM" id="SSF48371">
    <property type="entry name" value="ARM repeat"/>
    <property type="match status" value="1"/>
</dbReference>
<proteinExistence type="predicted"/>
<gene>
    <name evidence="2" type="ORF">ACFH04_01045</name>
</gene>
<sequence>MHIPPVPPVSPALSLLRAVGELSPVGRVPELAARARVLSARGEVDSVLEELWSSGEEEQRFLAVDLARMTHHAELLERALAEGGTALRRRVLHSRELVRLAPARVVRAVLDAPDDDRMVLYRKIRQRDLRELAEALREPVRGAFGTGEEALLLPACGAKTVGERLPELWDEIRHRRLLTRRHPDLVVAEPHGRGFAQASDAQPGAEAANPLGAARLSGRRMRRTLRRLLLAESADPAGLGGPAGATGGTGPDEPTTSAELAALVRTADTQECLGLRRLLAAAPVRQRSRLYEAACAAKPFGPRDVGTGLVPLLMLLPHEHRAREARRLRREAETDGRHDEWTVHDLAPLISLAEVRDELLELTRRPQTEDRRCGYRLLIECAAAHSGEHTLDDLLPLLADRLPKDDGAGIRDTALRALAETPVARFHARAVPALDRLVHGLLAAPDPEGGLARGVAWLAGTLLTHEDRAVADFAAQTLRACWLRPRSAEYGLQWLPGDRVRLCYPHLEPAMTAAADQGHFTPAIELFRIVGAAPAVLTALHAAVREGDEDDARRAVDALLADRRTRGAAFQDILDHTPNSLRHPRMRRWAQWRRPELLEGLWAAYGPLHRPTHDRPTTGPAPYQRWTSAQREQYAALLVRDVTAARPARAGREAARELARLFRADPVLTGPYLDSRHPFVARAALSALPFGDDPEVSLHTLLLQDFPHDGETSWERNETADRVMTAIRRCARRIPPSRRPQAAAAGLRALLVAADDTADGLTATTKEQARFLTTLTAAAAGVVADVWEAEGHRPVVARVCVWLAGGLLDEPRIWRLLRASVRTGEHHIVHELDTFAWHVPEQHRSAYAELLIGAATGPVARSRCCALAKLRFWHPYHPDVPQVLAAAAIGARERAEWQTALDSLIVTAASPEGEERLAQVLDAFAVAAKRTGPDEAPVPDGPLHRLVFALDRLDWRSARTSDRSKCRAMLLRLAARLGAHPEFALEARLLRTSTVHGLWRVQASVLAEDVDALIELVEELERVLVGALG</sequence>
<dbReference type="RefSeq" id="WP_394316194.1">
    <property type="nucleotide sequence ID" value="NZ_JBHMQV010000001.1"/>
</dbReference>
<dbReference type="Proteomes" id="UP001589887">
    <property type="component" value="Unassembled WGS sequence"/>
</dbReference>
<keyword evidence="3" id="KW-1185">Reference proteome</keyword>